<gene>
    <name evidence="1" type="ordered locus">Cmaq_0375</name>
</gene>
<dbReference type="AlphaFoldDB" id="A8MBD1"/>
<keyword evidence="2" id="KW-1185">Reference proteome</keyword>
<dbReference type="Proteomes" id="UP000001137">
    <property type="component" value="Chromosome"/>
</dbReference>
<evidence type="ECO:0000313" key="1">
    <source>
        <dbReference type="EMBL" id="ABW01221.1"/>
    </source>
</evidence>
<dbReference type="HOGENOM" id="CLU_2152483_0_0_2"/>
<name>A8MBD1_CALMQ</name>
<dbReference type="KEGG" id="cma:Cmaq_0375"/>
<accession>A8MBD1</accession>
<proteinExistence type="predicted"/>
<dbReference type="STRING" id="397948.Cmaq_0375"/>
<reference evidence="1 2" key="1">
    <citation type="submission" date="2007-10" db="EMBL/GenBank/DDBJ databases">
        <title>Complete sequence of Caldivirga maquilingensis IC-167.</title>
        <authorList>
            <consortium name="US DOE Joint Genome Institute"/>
            <person name="Copeland A."/>
            <person name="Lucas S."/>
            <person name="Lapidus A."/>
            <person name="Barry K."/>
            <person name="Glavina del Rio T."/>
            <person name="Dalin E."/>
            <person name="Tice H."/>
            <person name="Pitluck S."/>
            <person name="Saunders E."/>
            <person name="Brettin T."/>
            <person name="Bruce D."/>
            <person name="Detter J.C."/>
            <person name="Han C."/>
            <person name="Schmutz J."/>
            <person name="Larimer F."/>
            <person name="Land M."/>
            <person name="Hauser L."/>
            <person name="Kyrpides N."/>
            <person name="Ivanova N."/>
            <person name="Biddle J.F."/>
            <person name="Zhang Z."/>
            <person name="Fitz-Gibbon S.T."/>
            <person name="Lowe T.M."/>
            <person name="Saltikov C."/>
            <person name="House C.H."/>
            <person name="Richardson P."/>
        </authorList>
    </citation>
    <scope>NUCLEOTIDE SEQUENCE [LARGE SCALE GENOMIC DNA]</scope>
    <source>
        <strain evidence="2">ATCC 700844 / DSM 13496 / JCM 10307 / IC-167</strain>
    </source>
</reference>
<sequence>MKECQLDRCISQVSTPTQASFRSTLECLLKNTAERVIIIDNGQQFTWVAYVEVNEPGKLKELSSYLQDCLSRIKDTPLSSFTSGLRVLSMENQDLFIFNKELVAIKVFLAS</sequence>
<dbReference type="EMBL" id="CP000852">
    <property type="protein sequence ID" value="ABW01221.1"/>
    <property type="molecule type" value="Genomic_DNA"/>
</dbReference>
<organism evidence="1 2">
    <name type="scientific">Caldivirga maquilingensis (strain ATCC 700844 / DSM 13496 / JCM 10307 / IC-167)</name>
    <dbReference type="NCBI Taxonomy" id="397948"/>
    <lineage>
        <taxon>Archaea</taxon>
        <taxon>Thermoproteota</taxon>
        <taxon>Thermoprotei</taxon>
        <taxon>Thermoproteales</taxon>
        <taxon>Thermoproteaceae</taxon>
        <taxon>Caldivirga</taxon>
    </lineage>
</organism>
<dbReference type="RefSeq" id="WP_012185441.1">
    <property type="nucleotide sequence ID" value="NC_009954.1"/>
</dbReference>
<evidence type="ECO:0000313" key="2">
    <source>
        <dbReference type="Proteomes" id="UP000001137"/>
    </source>
</evidence>
<dbReference type="OrthoDB" id="376530at2157"/>
<dbReference type="GeneID" id="5710243"/>
<protein>
    <submittedName>
        <fullName evidence="1">Uncharacterized protein</fullName>
    </submittedName>
</protein>